<evidence type="ECO:0000256" key="6">
    <source>
        <dbReference type="ARBA" id="ARBA00023010"/>
    </source>
</evidence>
<keyword evidence="11" id="KW-1185">Reference proteome</keyword>
<dbReference type="EMBL" id="PYGC01000001">
    <property type="protein sequence ID" value="PSK85507.1"/>
    <property type="molecule type" value="Genomic_DNA"/>
</dbReference>
<organism evidence="9 10">
    <name type="scientific">Prolixibacter denitrificans</name>
    <dbReference type="NCBI Taxonomy" id="1541063"/>
    <lineage>
        <taxon>Bacteria</taxon>
        <taxon>Pseudomonadati</taxon>
        <taxon>Bacteroidota</taxon>
        <taxon>Bacteroidia</taxon>
        <taxon>Marinilabiliales</taxon>
        <taxon>Prolixibacteraceae</taxon>
        <taxon>Prolixibacter</taxon>
    </lineage>
</organism>
<keyword evidence="5" id="KW-1133">Transmembrane helix</keyword>
<dbReference type="OrthoDB" id="9812812at2"/>
<dbReference type="EMBL" id="BLAU01000001">
    <property type="protein sequence ID" value="GET20129.1"/>
    <property type="molecule type" value="Genomic_DNA"/>
</dbReference>
<dbReference type="Proteomes" id="UP000396862">
    <property type="component" value="Unassembled WGS sequence"/>
</dbReference>
<keyword evidence="4" id="KW-0653">Protein transport</keyword>
<evidence type="ECO:0000256" key="7">
    <source>
        <dbReference type="ARBA" id="ARBA00023136"/>
    </source>
</evidence>
<evidence type="ECO:0000313" key="8">
    <source>
        <dbReference type="EMBL" id="GET20129.1"/>
    </source>
</evidence>
<name>A0A2P8CKJ9_9BACT</name>
<dbReference type="Gene3D" id="1.20.5.3310">
    <property type="match status" value="1"/>
</dbReference>
<gene>
    <name evidence="9" type="ORF">CLV93_101470</name>
    <name evidence="8" type="ORF">JCM18694_03750</name>
</gene>
<reference evidence="9 10" key="1">
    <citation type="submission" date="2018-03" db="EMBL/GenBank/DDBJ databases">
        <title>Genomic Encyclopedia of Archaeal and Bacterial Type Strains, Phase II (KMG-II): from individual species to whole genera.</title>
        <authorList>
            <person name="Goeker M."/>
        </authorList>
    </citation>
    <scope>NUCLEOTIDE SEQUENCE [LARGE SCALE GENOMIC DNA]</scope>
    <source>
        <strain evidence="9 10">DSM 27267</strain>
    </source>
</reference>
<reference evidence="8 11" key="2">
    <citation type="submission" date="2019-10" db="EMBL/GenBank/DDBJ databases">
        <title>Prolixibacter strains distinguished by the presence of nitrate reductase genes were adept at nitrate-dependent anaerobic corrosion of metallic iron and carbon steel.</title>
        <authorList>
            <person name="Iino T."/>
            <person name="Shono N."/>
            <person name="Ito K."/>
            <person name="Nakamura R."/>
            <person name="Sueoka K."/>
            <person name="Harayama S."/>
            <person name="Ohkuma M."/>
        </authorList>
    </citation>
    <scope>NUCLEOTIDE SEQUENCE [LARGE SCALE GENOMIC DNA]</scope>
    <source>
        <strain evidence="8 11">MIC1-1</strain>
    </source>
</reference>
<comment type="caution">
    <text evidence="9">The sequence shown here is derived from an EMBL/GenBank/DDBJ whole genome shotgun (WGS) entry which is preliminary data.</text>
</comment>
<accession>A0A2P8CKJ9</accession>
<evidence type="ECO:0000313" key="11">
    <source>
        <dbReference type="Proteomes" id="UP000396862"/>
    </source>
</evidence>
<protein>
    <submittedName>
        <fullName evidence="9">Sec-independent protein translocase protein TatA</fullName>
    </submittedName>
</protein>
<keyword evidence="6" id="KW-0811">Translocation</keyword>
<dbReference type="PANTHER" id="PTHR42982:SF1">
    <property type="entry name" value="SEC-INDEPENDENT PROTEIN TRANSLOCASE PROTEIN TATA"/>
    <property type="match status" value="1"/>
</dbReference>
<evidence type="ECO:0000256" key="2">
    <source>
        <dbReference type="ARBA" id="ARBA00022448"/>
    </source>
</evidence>
<dbReference type="GO" id="GO:0015031">
    <property type="term" value="P:protein transport"/>
    <property type="evidence" value="ECO:0007669"/>
    <property type="project" value="UniProtKB-KW"/>
</dbReference>
<comment type="subcellular location">
    <subcellularLocation>
        <location evidence="1">Membrane</location>
        <topology evidence="1">Single-pass membrane protein</topology>
    </subcellularLocation>
</comment>
<dbReference type="GO" id="GO:0016020">
    <property type="term" value="C:membrane"/>
    <property type="evidence" value="ECO:0007669"/>
    <property type="project" value="UniProtKB-ARBA"/>
</dbReference>
<keyword evidence="2" id="KW-0813">Transport</keyword>
<dbReference type="Pfam" id="PF02416">
    <property type="entry name" value="TatA_B_E"/>
    <property type="match status" value="1"/>
</dbReference>
<sequence>MGNVLLFVSGSELVLVLLLALLFFGANSIPEIARTLGKGMREFKKATSDIQREFESHTSDIKKDVNNFTDSVNSESNKLSRKIEEELEDKKK</sequence>
<dbReference type="AlphaFoldDB" id="A0A2P8CKJ9"/>
<dbReference type="InterPro" id="IPR003369">
    <property type="entry name" value="TatA/B/E"/>
</dbReference>
<evidence type="ECO:0000256" key="5">
    <source>
        <dbReference type="ARBA" id="ARBA00022989"/>
    </source>
</evidence>
<keyword evidence="7" id="KW-0472">Membrane</keyword>
<keyword evidence="3" id="KW-0812">Transmembrane</keyword>
<proteinExistence type="predicted"/>
<evidence type="ECO:0000256" key="3">
    <source>
        <dbReference type="ARBA" id="ARBA00022692"/>
    </source>
</evidence>
<dbReference type="Proteomes" id="UP000240621">
    <property type="component" value="Unassembled WGS sequence"/>
</dbReference>
<dbReference type="PANTHER" id="PTHR42982">
    <property type="entry name" value="SEC-INDEPENDENT PROTEIN TRANSLOCASE PROTEIN TATA"/>
    <property type="match status" value="1"/>
</dbReference>
<evidence type="ECO:0000256" key="1">
    <source>
        <dbReference type="ARBA" id="ARBA00004167"/>
    </source>
</evidence>
<evidence type="ECO:0000313" key="10">
    <source>
        <dbReference type="Proteomes" id="UP000240621"/>
    </source>
</evidence>
<evidence type="ECO:0000256" key="4">
    <source>
        <dbReference type="ARBA" id="ARBA00022927"/>
    </source>
</evidence>
<dbReference type="RefSeq" id="WP_106540541.1">
    <property type="nucleotide sequence ID" value="NZ_BLAU01000001.1"/>
</dbReference>
<evidence type="ECO:0000313" key="9">
    <source>
        <dbReference type="EMBL" id="PSK85507.1"/>
    </source>
</evidence>